<keyword evidence="2" id="KW-0067">ATP-binding</keyword>
<dbReference type="GO" id="GO:0005524">
    <property type="term" value="F:ATP binding"/>
    <property type="evidence" value="ECO:0007669"/>
    <property type="project" value="UniProtKB-KW"/>
</dbReference>
<feature type="domain" description="Sigma-54 factor interaction" evidence="5">
    <location>
        <begin position="301"/>
        <end position="492"/>
    </location>
</feature>
<dbReference type="SUPFAM" id="SSF52540">
    <property type="entry name" value="P-loop containing nucleoside triphosphate hydrolases"/>
    <property type="match status" value="1"/>
</dbReference>
<evidence type="ECO:0000256" key="2">
    <source>
        <dbReference type="ARBA" id="ARBA00022840"/>
    </source>
</evidence>
<evidence type="ECO:0000256" key="4">
    <source>
        <dbReference type="ARBA" id="ARBA00023163"/>
    </source>
</evidence>
<dbReference type="EMBL" id="CP016809">
    <property type="protein sequence ID" value="ANY73441.1"/>
    <property type="molecule type" value="Genomic_DNA"/>
</dbReference>
<dbReference type="InterPro" id="IPR025662">
    <property type="entry name" value="Sigma_54_int_dom_ATP-bd_1"/>
</dbReference>
<sequence>MKIKTLFIAPYPAMTPLIDECRQEDPDLDIHIEVANLQEAIPLAQAGESQGYDVIISRGGTAKLIEPEVAIPVIDVHVSGYDMLRVLTLANDFPGKKAIVGFSNITLGAKAITDVLDIEIEVCTVEKAGEVDSILEELKDKGYELIMGDVVTIEAAAKHRLEGILIQSGREAIFEAFQRAKSVHRLYRRKEWEISFLHSLLAETANNLIVLDRQGEVVYQNWIDYDSCPVPVDELSAGIRENPDQTRVLTVQERGQRKLKQKRILKDIQGKPYYLFDFSEMKESAGLEAFPVEAVSQLPMIIARSESMAGCLAAMEHHLESDSFILIGETGTGKRLLSRYIHFKKHDRKGLYAALTAKQALTEIEGEGFDDDIKTLYMNGIDMLNPNEISNLQGLVKAERSRGRTVILAFEKEDPAYQSLLFDEQSVRVNVPALRERKEDIKALATYYIAAYHGTLGTSPVKLKDEAAMMLEGYSWPGNVAELRTLLKDAVTEEKGYVIGRAQISRHLGRKQIQHPVNAGLPADFLQGTLDEIEKRIIHAVMKEEHDNQTRVAERLGINRSTLWRKLKQ</sequence>
<dbReference type="InterPro" id="IPR009057">
    <property type="entry name" value="Homeodomain-like_sf"/>
</dbReference>
<evidence type="ECO:0000256" key="1">
    <source>
        <dbReference type="ARBA" id="ARBA00022741"/>
    </source>
</evidence>
<dbReference type="AlphaFoldDB" id="A0A1B2E0I5"/>
<dbReference type="InterPro" id="IPR002197">
    <property type="entry name" value="HTH_Fis"/>
</dbReference>
<dbReference type="Pfam" id="PF00158">
    <property type="entry name" value="Sigma54_activat"/>
    <property type="match status" value="1"/>
</dbReference>
<dbReference type="KEGG" id="pib:BBD41_13075"/>
<evidence type="ECO:0000259" key="5">
    <source>
        <dbReference type="PROSITE" id="PS50045"/>
    </source>
</evidence>
<dbReference type="GO" id="GO:0006355">
    <property type="term" value="P:regulation of DNA-templated transcription"/>
    <property type="evidence" value="ECO:0007669"/>
    <property type="project" value="InterPro"/>
</dbReference>
<dbReference type="Pfam" id="PF06506">
    <property type="entry name" value="PrpR_N"/>
    <property type="match status" value="1"/>
</dbReference>
<evidence type="ECO:0000256" key="3">
    <source>
        <dbReference type="ARBA" id="ARBA00023015"/>
    </source>
</evidence>
<keyword evidence="3" id="KW-0805">Transcription regulation</keyword>
<dbReference type="Pfam" id="PF02954">
    <property type="entry name" value="HTH_8"/>
    <property type="match status" value="1"/>
</dbReference>
<dbReference type="InterPro" id="IPR058031">
    <property type="entry name" value="AAA_lid_NorR"/>
</dbReference>
<reference evidence="6" key="1">
    <citation type="submission" date="2016-08" db="EMBL/GenBank/DDBJ databases">
        <title>Complete Genome Seqeunce of Paenibacillus sp. nov. IHBB 9852 from high altitute lake of Indian trans-Himalayas.</title>
        <authorList>
            <person name="Kiran S."/>
            <person name="Swarnkar M.K."/>
            <person name="Rana A."/>
            <person name="Tewari R."/>
            <person name="Gulati A."/>
        </authorList>
    </citation>
    <scope>NUCLEOTIDE SEQUENCE [LARGE SCALE GENOMIC DNA]</scope>
    <source>
        <strain evidence="6">IHBB 9852</strain>
    </source>
</reference>
<dbReference type="InterPro" id="IPR002078">
    <property type="entry name" value="Sigma_54_int"/>
</dbReference>
<dbReference type="PRINTS" id="PR01590">
    <property type="entry name" value="HTHFIS"/>
</dbReference>
<dbReference type="Gene3D" id="1.10.10.60">
    <property type="entry name" value="Homeodomain-like"/>
    <property type="match status" value="1"/>
</dbReference>
<dbReference type="SUPFAM" id="SSF159800">
    <property type="entry name" value="PrpR receptor domain-like"/>
    <property type="match status" value="1"/>
</dbReference>
<proteinExistence type="predicted"/>
<gene>
    <name evidence="6" type="ORF">BBD41_13075</name>
</gene>
<evidence type="ECO:0000313" key="6">
    <source>
        <dbReference type="EMBL" id="ANY73441.1"/>
    </source>
</evidence>
<name>A0A1B2E0I5_9BACL</name>
<accession>A0A1B2E0I5</accession>
<dbReference type="InterPro" id="IPR027417">
    <property type="entry name" value="P-loop_NTPase"/>
</dbReference>
<keyword evidence="1" id="KW-0547">Nucleotide-binding</keyword>
<dbReference type="PROSITE" id="PS50045">
    <property type="entry name" value="SIGMA54_INTERACT_4"/>
    <property type="match status" value="1"/>
</dbReference>
<dbReference type="SUPFAM" id="SSF46689">
    <property type="entry name" value="Homeodomain-like"/>
    <property type="match status" value="1"/>
</dbReference>
<dbReference type="Gene3D" id="3.40.50.300">
    <property type="entry name" value="P-loop containing nucleotide triphosphate hydrolases"/>
    <property type="match status" value="1"/>
</dbReference>
<dbReference type="Pfam" id="PF25601">
    <property type="entry name" value="AAA_lid_14"/>
    <property type="match status" value="1"/>
</dbReference>
<dbReference type="GO" id="GO:0000156">
    <property type="term" value="F:phosphorelay response regulator activity"/>
    <property type="evidence" value="ECO:0007669"/>
    <property type="project" value="InterPro"/>
</dbReference>
<dbReference type="PROSITE" id="PS00675">
    <property type="entry name" value="SIGMA54_INTERACT_1"/>
    <property type="match status" value="1"/>
</dbReference>
<protein>
    <recommendedName>
        <fullName evidence="5">Sigma-54 factor interaction domain-containing protein</fullName>
    </recommendedName>
</protein>
<keyword evidence="4" id="KW-0804">Transcription</keyword>
<dbReference type="PANTHER" id="PTHR32071">
    <property type="entry name" value="TRANSCRIPTIONAL REGULATORY PROTEIN"/>
    <property type="match status" value="1"/>
</dbReference>
<dbReference type="GO" id="GO:0043565">
    <property type="term" value="F:sequence-specific DNA binding"/>
    <property type="evidence" value="ECO:0007669"/>
    <property type="project" value="InterPro"/>
</dbReference>
<organism evidence="6">
    <name type="scientific">Paenibacillus ihbetae</name>
    <dbReference type="NCBI Taxonomy" id="1870820"/>
    <lineage>
        <taxon>Bacteria</taxon>
        <taxon>Bacillati</taxon>
        <taxon>Bacillota</taxon>
        <taxon>Bacilli</taxon>
        <taxon>Bacillales</taxon>
        <taxon>Paenibacillaceae</taxon>
        <taxon>Paenibacillus</taxon>
    </lineage>
</organism>
<dbReference type="Gene3D" id="3.40.50.10660">
    <property type="entry name" value="PrpR receptor domain-like"/>
    <property type="match status" value="1"/>
</dbReference>
<dbReference type="InterPro" id="IPR010524">
    <property type="entry name" value="Sig_transdc_resp-reg_PrpR_N"/>
</dbReference>
<dbReference type="Gene3D" id="3.40.50.2300">
    <property type="match status" value="1"/>
</dbReference>
<dbReference type="Gene3D" id="1.10.8.60">
    <property type="match status" value="1"/>
</dbReference>